<protein>
    <submittedName>
        <fullName evidence="1">Uncharacterized protein</fullName>
    </submittedName>
</protein>
<sequence>MRKMRLCSIEGCKKKHDSNGLCKTHYMRKYRKSRKEARQRLFETGTLEYR</sequence>
<dbReference type="EMBL" id="MT143947">
    <property type="protein sequence ID" value="QJH93115.1"/>
    <property type="molecule type" value="Genomic_DNA"/>
</dbReference>
<name>A0A6M3X8V6_9ZZZZ</name>
<dbReference type="AlphaFoldDB" id="A0A6M3X8V6"/>
<organism evidence="1">
    <name type="scientific">viral metagenome</name>
    <dbReference type="NCBI Taxonomy" id="1070528"/>
    <lineage>
        <taxon>unclassified sequences</taxon>
        <taxon>metagenomes</taxon>
        <taxon>organismal metagenomes</taxon>
    </lineage>
</organism>
<reference evidence="1" key="1">
    <citation type="submission" date="2020-03" db="EMBL/GenBank/DDBJ databases">
        <title>The deep terrestrial virosphere.</title>
        <authorList>
            <person name="Holmfeldt K."/>
            <person name="Nilsson E."/>
            <person name="Simone D."/>
            <person name="Lopez-Fernandez M."/>
            <person name="Wu X."/>
            <person name="de Brujin I."/>
            <person name="Lundin D."/>
            <person name="Andersson A."/>
            <person name="Bertilsson S."/>
            <person name="Dopson M."/>
        </authorList>
    </citation>
    <scope>NUCLEOTIDE SEQUENCE</scope>
    <source>
        <strain evidence="1">MM171B02771</strain>
    </source>
</reference>
<evidence type="ECO:0000313" key="1">
    <source>
        <dbReference type="EMBL" id="QJH93115.1"/>
    </source>
</evidence>
<gene>
    <name evidence="1" type="ORF">MM171B02771_0006</name>
</gene>
<accession>A0A6M3X8V6</accession>
<proteinExistence type="predicted"/>